<dbReference type="OrthoDB" id="63267at2759"/>
<gene>
    <name evidence="16" type="ORF">CYME_CMR193C</name>
</gene>
<evidence type="ECO:0000313" key="16">
    <source>
        <dbReference type="EMBL" id="BAM82434.1"/>
    </source>
</evidence>
<comment type="catalytic activity">
    <reaction evidence="10">
        <text>L-seryl-[protein] + ATP = O-phospho-L-seryl-[protein] + ADP + H(+)</text>
        <dbReference type="Rhea" id="RHEA:17989"/>
        <dbReference type="Rhea" id="RHEA-COMP:9863"/>
        <dbReference type="Rhea" id="RHEA-COMP:11604"/>
        <dbReference type="ChEBI" id="CHEBI:15378"/>
        <dbReference type="ChEBI" id="CHEBI:29999"/>
        <dbReference type="ChEBI" id="CHEBI:30616"/>
        <dbReference type="ChEBI" id="CHEBI:83421"/>
        <dbReference type="ChEBI" id="CHEBI:456216"/>
        <dbReference type="EC" id="2.7.11.1"/>
    </reaction>
</comment>
<keyword evidence="5" id="KW-0808">Transferase</keyword>
<dbReference type="PANTHER" id="PTHR24351">
    <property type="entry name" value="RIBOSOMAL PROTEIN S6 KINASE"/>
    <property type="match status" value="1"/>
</dbReference>
<keyword evidence="3 12" id="KW-0723">Serine/threonine-protein kinase</keyword>
<evidence type="ECO:0000256" key="12">
    <source>
        <dbReference type="RuleBase" id="RU000304"/>
    </source>
</evidence>
<dbReference type="RefSeq" id="XP_005538470.1">
    <property type="nucleotide sequence ID" value="XM_005538413.1"/>
</dbReference>
<evidence type="ECO:0000259" key="15">
    <source>
        <dbReference type="PROSITE" id="PS51285"/>
    </source>
</evidence>
<dbReference type="HOGENOM" id="CLU_000288_63_5_1"/>
<protein>
    <recommendedName>
        <fullName evidence="2">non-specific serine/threonine protein kinase</fullName>
        <ecNumber evidence="2">2.7.11.1</ecNumber>
    </recommendedName>
</protein>
<evidence type="ECO:0000256" key="11">
    <source>
        <dbReference type="PROSITE-ProRule" id="PRU10141"/>
    </source>
</evidence>
<evidence type="ECO:0000256" key="9">
    <source>
        <dbReference type="ARBA" id="ARBA00047899"/>
    </source>
</evidence>
<dbReference type="SMART" id="SM00220">
    <property type="entry name" value="S_TKc"/>
    <property type="match status" value="1"/>
</dbReference>
<dbReference type="PROSITE" id="PS00107">
    <property type="entry name" value="PROTEIN_KINASE_ATP"/>
    <property type="match status" value="1"/>
</dbReference>
<dbReference type="GO" id="GO:0106310">
    <property type="term" value="F:protein serine kinase activity"/>
    <property type="evidence" value="ECO:0007669"/>
    <property type="project" value="RHEA"/>
</dbReference>
<dbReference type="KEGG" id="cme:CYME_CMR193C"/>
<keyword evidence="6 11" id="KW-0547">Nucleotide-binding</keyword>
<keyword evidence="4" id="KW-0597">Phosphoprotein</keyword>
<reference evidence="16 17" key="1">
    <citation type="journal article" date="2004" name="Nature">
        <title>Genome sequence of the ultrasmall unicellular red alga Cyanidioschyzon merolae 10D.</title>
        <authorList>
            <person name="Matsuzaki M."/>
            <person name="Misumi O."/>
            <person name="Shin-i T."/>
            <person name="Maruyama S."/>
            <person name="Takahara M."/>
            <person name="Miyagishima S."/>
            <person name="Mori T."/>
            <person name="Nishida K."/>
            <person name="Yagisawa F."/>
            <person name="Nishida K."/>
            <person name="Yoshida Y."/>
            <person name="Nishimura Y."/>
            <person name="Nakao S."/>
            <person name="Kobayashi T."/>
            <person name="Momoyama Y."/>
            <person name="Higashiyama T."/>
            <person name="Minoda A."/>
            <person name="Sano M."/>
            <person name="Nomoto H."/>
            <person name="Oishi K."/>
            <person name="Hayashi H."/>
            <person name="Ohta F."/>
            <person name="Nishizaka S."/>
            <person name="Haga S."/>
            <person name="Miura S."/>
            <person name="Morishita T."/>
            <person name="Kabeya Y."/>
            <person name="Terasawa K."/>
            <person name="Suzuki Y."/>
            <person name="Ishii Y."/>
            <person name="Asakawa S."/>
            <person name="Takano H."/>
            <person name="Ohta N."/>
            <person name="Kuroiwa H."/>
            <person name="Tanaka K."/>
            <person name="Shimizu N."/>
            <person name="Sugano S."/>
            <person name="Sato N."/>
            <person name="Nozaki H."/>
            <person name="Ogasawara N."/>
            <person name="Kohara Y."/>
            <person name="Kuroiwa T."/>
        </authorList>
    </citation>
    <scope>NUCLEOTIDE SEQUENCE [LARGE SCALE GENOMIC DNA]</scope>
    <source>
        <strain evidence="16 17">10D</strain>
    </source>
</reference>
<dbReference type="CDD" id="cd05123">
    <property type="entry name" value="STKc_AGC"/>
    <property type="match status" value="1"/>
</dbReference>
<dbReference type="SUPFAM" id="SSF56112">
    <property type="entry name" value="Protein kinase-like (PK-like)"/>
    <property type="match status" value="1"/>
</dbReference>
<evidence type="ECO:0000256" key="3">
    <source>
        <dbReference type="ARBA" id="ARBA00022527"/>
    </source>
</evidence>
<dbReference type="FunFam" id="1.10.510.10:FF:000008">
    <property type="entry name" value="Non-specific serine/threonine protein kinase"/>
    <property type="match status" value="1"/>
</dbReference>
<dbReference type="GO" id="GO:0005524">
    <property type="term" value="F:ATP binding"/>
    <property type="evidence" value="ECO:0007669"/>
    <property type="project" value="UniProtKB-UniRule"/>
</dbReference>
<dbReference type="GO" id="GO:0004674">
    <property type="term" value="F:protein serine/threonine kinase activity"/>
    <property type="evidence" value="ECO:0007669"/>
    <property type="project" value="UniProtKB-KW"/>
</dbReference>
<dbReference type="STRING" id="280699.M1VB39"/>
<feature type="domain" description="Protein kinase" evidence="14">
    <location>
        <begin position="129"/>
        <end position="386"/>
    </location>
</feature>
<evidence type="ECO:0000256" key="1">
    <source>
        <dbReference type="ARBA" id="ARBA00009903"/>
    </source>
</evidence>
<comment type="similarity">
    <text evidence="1">Belongs to the protein kinase superfamily. AGC Ser/Thr protein kinase family.</text>
</comment>
<accession>M1VB39</accession>
<evidence type="ECO:0000256" key="6">
    <source>
        <dbReference type="ARBA" id="ARBA00022741"/>
    </source>
</evidence>
<evidence type="ECO:0000313" key="17">
    <source>
        <dbReference type="Proteomes" id="UP000007014"/>
    </source>
</evidence>
<evidence type="ECO:0000256" key="10">
    <source>
        <dbReference type="ARBA" id="ARBA00048679"/>
    </source>
</evidence>
<comment type="catalytic activity">
    <reaction evidence="9">
        <text>L-threonyl-[protein] + ATP = O-phospho-L-threonyl-[protein] + ADP + H(+)</text>
        <dbReference type="Rhea" id="RHEA:46608"/>
        <dbReference type="Rhea" id="RHEA-COMP:11060"/>
        <dbReference type="Rhea" id="RHEA-COMP:11605"/>
        <dbReference type="ChEBI" id="CHEBI:15378"/>
        <dbReference type="ChEBI" id="CHEBI:30013"/>
        <dbReference type="ChEBI" id="CHEBI:30616"/>
        <dbReference type="ChEBI" id="CHEBI:61977"/>
        <dbReference type="ChEBI" id="CHEBI:456216"/>
        <dbReference type="EC" id="2.7.11.1"/>
    </reaction>
</comment>
<keyword evidence="8 11" id="KW-0067">ATP-binding</keyword>
<proteinExistence type="inferred from homology"/>
<evidence type="ECO:0000256" key="7">
    <source>
        <dbReference type="ARBA" id="ARBA00022777"/>
    </source>
</evidence>
<dbReference type="PROSITE" id="PS50011">
    <property type="entry name" value="PROTEIN_KINASE_DOM"/>
    <property type="match status" value="1"/>
</dbReference>
<dbReference type="AlphaFoldDB" id="M1VB39"/>
<dbReference type="InterPro" id="IPR000719">
    <property type="entry name" value="Prot_kinase_dom"/>
</dbReference>
<dbReference type="EMBL" id="AP006500">
    <property type="protein sequence ID" value="BAM82434.1"/>
    <property type="molecule type" value="Genomic_DNA"/>
</dbReference>
<evidence type="ECO:0000259" key="14">
    <source>
        <dbReference type="PROSITE" id="PS50011"/>
    </source>
</evidence>
<feature type="domain" description="AGC-kinase C-terminal" evidence="15">
    <location>
        <begin position="387"/>
        <end position="497"/>
    </location>
</feature>
<dbReference type="OMA" id="PRANGNI"/>
<dbReference type="Gene3D" id="1.10.510.10">
    <property type="entry name" value="Transferase(Phosphotransferase) domain 1"/>
    <property type="match status" value="1"/>
</dbReference>
<dbReference type="eggNOG" id="KOG0598">
    <property type="taxonomic scope" value="Eukaryota"/>
</dbReference>
<dbReference type="SMART" id="SM00133">
    <property type="entry name" value="S_TK_X"/>
    <property type="match status" value="1"/>
</dbReference>
<dbReference type="InterPro" id="IPR011009">
    <property type="entry name" value="Kinase-like_dom_sf"/>
</dbReference>
<dbReference type="InterPro" id="IPR008271">
    <property type="entry name" value="Ser/Thr_kinase_AS"/>
</dbReference>
<feature type="binding site" evidence="11">
    <location>
        <position position="158"/>
    </location>
    <ligand>
        <name>ATP</name>
        <dbReference type="ChEBI" id="CHEBI:30616"/>
    </ligand>
</feature>
<dbReference type="EC" id="2.7.11.1" evidence="2"/>
<dbReference type="InterPro" id="IPR045270">
    <property type="entry name" value="STKc_AGC"/>
</dbReference>
<dbReference type="FunFam" id="3.30.200.20:FF:000524">
    <property type="entry name" value="Non-specific serine/threonine protein kinase"/>
    <property type="match status" value="1"/>
</dbReference>
<dbReference type="PROSITE" id="PS00108">
    <property type="entry name" value="PROTEIN_KINASE_ST"/>
    <property type="match status" value="1"/>
</dbReference>
<reference evidence="16 17" key="2">
    <citation type="journal article" date="2007" name="BMC Biol.">
        <title>A 100%-complete sequence reveals unusually simple genomic features in the hot-spring red alga Cyanidioschyzon merolae.</title>
        <authorList>
            <person name="Nozaki H."/>
            <person name="Takano H."/>
            <person name="Misumi O."/>
            <person name="Terasawa K."/>
            <person name="Matsuzaki M."/>
            <person name="Maruyama S."/>
            <person name="Nishida K."/>
            <person name="Yagisawa F."/>
            <person name="Yoshida Y."/>
            <person name="Fujiwara T."/>
            <person name="Takio S."/>
            <person name="Tamura K."/>
            <person name="Chung S.J."/>
            <person name="Nakamura S."/>
            <person name="Kuroiwa H."/>
            <person name="Tanaka K."/>
            <person name="Sato N."/>
            <person name="Kuroiwa T."/>
        </authorList>
    </citation>
    <scope>NUCLEOTIDE SEQUENCE [LARGE SCALE GENOMIC DNA]</scope>
    <source>
        <strain evidence="16 17">10D</strain>
    </source>
</reference>
<evidence type="ECO:0000256" key="4">
    <source>
        <dbReference type="ARBA" id="ARBA00022553"/>
    </source>
</evidence>
<dbReference type="PROSITE" id="PS51285">
    <property type="entry name" value="AGC_KINASE_CTER"/>
    <property type="match status" value="1"/>
</dbReference>
<organism evidence="16 17">
    <name type="scientific">Cyanidioschyzon merolae (strain NIES-3377 / 10D)</name>
    <name type="common">Unicellular red alga</name>
    <dbReference type="NCBI Taxonomy" id="280699"/>
    <lineage>
        <taxon>Eukaryota</taxon>
        <taxon>Rhodophyta</taxon>
        <taxon>Bangiophyceae</taxon>
        <taxon>Cyanidiales</taxon>
        <taxon>Cyanidiaceae</taxon>
        <taxon>Cyanidioschyzon</taxon>
    </lineage>
</organism>
<evidence type="ECO:0000256" key="13">
    <source>
        <dbReference type="SAM" id="MobiDB-lite"/>
    </source>
</evidence>
<dbReference type="Gene3D" id="3.30.200.20">
    <property type="entry name" value="Phosphorylase Kinase, domain 1"/>
    <property type="match status" value="1"/>
</dbReference>
<evidence type="ECO:0000256" key="2">
    <source>
        <dbReference type="ARBA" id="ARBA00012513"/>
    </source>
</evidence>
<dbReference type="Proteomes" id="UP000007014">
    <property type="component" value="Chromosome 18"/>
</dbReference>
<feature type="region of interest" description="Disordered" evidence="13">
    <location>
        <begin position="1"/>
        <end position="92"/>
    </location>
</feature>
<keyword evidence="17" id="KW-1185">Reference proteome</keyword>
<feature type="compositionally biased region" description="Basic and acidic residues" evidence="13">
    <location>
        <begin position="41"/>
        <end position="50"/>
    </location>
</feature>
<sequence>MGNQPSSSEARHSRSSGELARIQRKLAGQSARSAPRKPKTSSHESLRDQAYRGTGLEAGGTRKPLEAPTPVVISQPGATGTAAGGKPRAERPCCAARDLSQAAYGLNASSPPQKSSMIFGQARVTREDFMPLKTLGRGSFAKVLLVRKRDTGELFAMKILSKKAIMARNQIEHTMAERLILGNVQHPYIVALRYAFQTEDQLYLVLDYCSGGELFFHLKREGRFPESTVRVYIAEITLALEYLHARNIIYRDLKPENVLLDREGHVLLADFGLSKLLQDNQDKAMTYVGTVEYLAPEVITAQGHSFAVDWWAMGTLMAELISGLPPFYSTNVNLMMERILKAELRLPEYVSPEARSLIAGLLTRDPSKRLGSGANGAAAIKRHPFFSGLDWDALMQRKIPAPFQPVRSDAPLDSTENFDTSFTDEAPTFDTSAEEERVRAKLLQKAAHERMQATASLPPANRSATDALNVLDGNLIPWTKTPGKVFEGFTYVPHHGT</sequence>
<evidence type="ECO:0000256" key="8">
    <source>
        <dbReference type="ARBA" id="ARBA00022840"/>
    </source>
</evidence>
<evidence type="ECO:0000256" key="5">
    <source>
        <dbReference type="ARBA" id="ARBA00022679"/>
    </source>
</evidence>
<keyword evidence="7 16" id="KW-0418">Kinase</keyword>
<dbReference type="Gramene" id="CMR193CT">
    <property type="protein sequence ID" value="CMR193CT"/>
    <property type="gene ID" value="CMR193C"/>
</dbReference>
<name>M1VB39_CYAM1</name>
<dbReference type="GeneID" id="16996685"/>
<dbReference type="InterPro" id="IPR000961">
    <property type="entry name" value="AGC-kinase_C"/>
</dbReference>
<dbReference type="Pfam" id="PF00069">
    <property type="entry name" value="Pkinase"/>
    <property type="match status" value="1"/>
</dbReference>
<dbReference type="InterPro" id="IPR017441">
    <property type="entry name" value="Protein_kinase_ATP_BS"/>
</dbReference>